<proteinExistence type="predicted"/>
<keyword evidence="1" id="KW-1133">Transmembrane helix</keyword>
<evidence type="ECO:0000256" key="1">
    <source>
        <dbReference type="SAM" id="Phobius"/>
    </source>
</evidence>
<reference evidence="2 3" key="1">
    <citation type="submission" date="2019-02" db="EMBL/GenBank/DDBJ databases">
        <title>Ureibacillus thermophilus.</title>
        <authorList>
            <person name="Sunny J.S."/>
            <person name="Natarajan A."/>
            <person name="Saleena L.M."/>
        </authorList>
    </citation>
    <scope>NUCLEOTIDE SEQUENCE [LARGE SCALE GENOMIC DNA]</scope>
    <source>
        <strain evidence="2 3">LM102</strain>
    </source>
</reference>
<keyword evidence="1" id="KW-0472">Membrane</keyword>
<feature type="transmembrane region" description="Helical" evidence="1">
    <location>
        <begin position="50"/>
        <end position="70"/>
    </location>
</feature>
<dbReference type="Proteomes" id="UP000291151">
    <property type="component" value="Chromosome"/>
</dbReference>
<keyword evidence="3" id="KW-1185">Reference proteome</keyword>
<keyword evidence="1" id="KW-0812">Transmembrane</keyword>
<feature type="transmembrane region" description="Helical" evidence="1">
    <location>
        <begin position="76"/>
        <end position="98"/>
    </location>
</feature>
<dbReference type="AlphaFoldDB" id="A0A4V1A336"/>
<dbReference type="EMBL" id="CP036528">
    <property type="protein sequence ID" value="QBK25880.1"/>
    <property type="molecule type" value="Genomic_DNA"/>
</dbReference>
<gene>
    <name evidence="2" type="ORF">DKZ56_08415</name>
</gene>
<evidence type="ECO:0000313" key="3">
    <source>
        <dbReference type="Proteomes" id="UP000291151"/>
    </source>
</evidence>
<dbReference type="RefSeq" id="WP_208649576.1">
    <property type="nucleotide sequence ID" value="NZ_CP036528.1"/>
</dbReference>
<feature type="transmembrane region" description="Helical" evidence="1">
    <location>
        <begin position="110"/>
        <end position="130"/>
    </location>
</feature>
<sequence length="161" mass="18171">MTLDAIGGIIGLYGGLICGLIGWWFGRKLAKKNRGLDEFYQHIWKTARSYSWYLTIFVLYLLYSLNIFGVEMSVPMVLAMLTFIHIGSWGVIGAILTINLSRPEPFQISPIMMGITIMVISTSILTIIAIWMKNIWILFITVLPNIVGLYIALLGRKKALE</sequence>
<protein>
    <submittedName>
        <fullName evidence="2">Uncharacterized protein</fullName>
    </submittedName>
</protein>
<accession>A0A4V1A336</accession>
<feature type="transmembrane region" description="Helical" evidence="1">
    <location>
        <begin position="136"/>
        <end position="155"/>
    </location>
</feature>
<feature type="transmembrane region" description="Helical" evidence="1">
    <location>
        <begin position="6"/>
        <end position="26"/>
    </location>
</feature>
<evidence type="ECO:0000313" key="2">
    <source>
        <dbReference type="EMBL" id="QBK25880.1"/>
    </source>
</evidence>
<organism evidence="2 3">
    <name type="scientific">Ureibacillus thermophilus</name>
    <dbReference type="NCBI Taxonomy" id="367743"/>
    <lineage>
        <taxon>Bacteria</taxon>
        <taxon>Bacillati</taxon>
        <taxon>Bacillota</taxon>
        <taxon>Bacilli</taxon>
        <taxon>Bacillales</taxon>
        <taxon>Caryophanaceae</taxon>
        <taxon>Ureibacillus</taxon>
    </lineage>
</organism>
<dbReference type="KEGG" id="uth:DKZ56_08415"/>
<name>A0A4V1A336_9BACL</name>